<evidence type="ECO:0000313" key="8">
    <source>
        <dbReference type="Proteomes" id="UP000292187"/>
    </source>
</evidence>
<reference evidence="7 8" key="1">
    <citation type="submission" date="2019-02" db="EMBL/GenBank/DDBJ databases">
        <title>Draft genome sequence of Escherichia albertii strain Mex-12/320a, isolated from an infant with diarrhea, harboring virulence genes associated with diarrheagenic strains of enteropathogenic E. coli.</title>
        <authorList>
            <person name="Maldonado-Puga S."/>
            <person name="Meza-Segura M."/>
            <person name="Zaidi M.B."/>
            <person name="Estrada-Garcia T."/>
        </authorList>
    </citation>
    <scope>NUCLEOTIDE SEQUENCE [LARGE SCALE GENOMIC DNA]</scope>
    <source>
        <strain evidence="7 8">Mex-12/320a</strain>
    </source>
</reference>
<evidence type="ECO:0000256" key="5">
    <source>
        <dbReference type="ARBA" id="ARBA00023136"/>
    </source>
</evidence>
<dbReference type="Gene3D" id="1.20.1250.20">
    <property type="entry name" value="MFS general substrate transporter like domains"/>
    <property type="match status" value="2"/>
</dbReference>
<comment type="caution">
    <text evidence="7">The sequence shown here is derived from an EMBL/GenBank/DDBJ whole genome shotgun (WGS) entry which is preliminary data.</text>
</comment>
<dbReference type="EMBL" id="SIZV01000004">
    <property type="protein sequence ID" value="TBR55518.1"/>
    <property type="molecule type" value="Genomic_DNA"/>
</dbReference>
<evidence type="ECO:0000313" key="7">
    <source>
        <dbReference type="EMBL" id="TBR55518.1"/>
    </source>
</evidence>
<dbReference type="GO" id="GO:0005886">
    <property type="term" value="C:plasma membrane"/>
    <property type="evidence" value="ECO:0007669"/>
    <property type="project" value="UniProtKB-SubCell"/>
</dbReference>
<dbReference type="PANTHER" id="PTHR11662:SF399">
    <property type="entry name" value="FI19708P1-RELATED"/>
    <property type="match status" value="1"/>
</dbReference>
<keyword evidence="5" id="KW-0472">Membrane</keyword>
<dbReference type="InterPro" id="IPR020846">
    <property type="entry name" value="MFS_dom"/>
</dbReference>
<keyword evidence="3" id="KW-0812">Transmembrane</keyword>
<dbReference type="PANTHER" id="PTHR11662">
    <property type="entry name" value="SOLUTE CARRIER FAMILY 17"/>
    <property type="match status" value="1"/>
</dbReference>
<dbReference type="InterPro" id="IPR000849">
    <property type="entry name" value="Sugar_P_transporter"/>
</dbReference>
<dbReference type="PIRSF" id="PIRSF002808">
    <property type="entry name" value="Hexose_phosphate_transp"/>
    <property type="match status" value="1"/>
</dbReference>
<dbReference type="CDD" id="cd17319">
    <property type="entry name" value="MFS_ExuT_GudP_like"/>
    <property type="match status" value="1"/>
</dbReference>
<dbReference type="PROSITE" id="PS50850">
    <property type="entry name" value="MFS"/>
    <property type="match status" value="1"/>
</dbReference>
<dbReference type="GeneID" id="89519842"/>
<dbReference type="InterPro" id="IPR011701">
    <property type="entry name" value="MFS"/>
</dbReference>
<dbReference type="AlphaFoldDB" id="A0A7Z7YQ18"/>
<comment type="subcellular location">
    <subcellularLocation>
        <location evidence="1">Cell membrane</location>
        <topology evidence="1">Multi-pass membrane protein</topology>
    </subcellularLocation>
</comment>
<dbReference type="Proteomes" id="UP000292187">
    <property type="component" value="Unassembled WGS sequence"/>
</dbReference>
<dbReference type="RefSeq" id="WP_000206944.1">
    <property type="nucleotide sequence ID" value="NZ_BBVJ01000007.1"/>
</dbReference>
<evidence type="ECO:0000256" key="3">
    <source>
        <dbReference type="ARBA" id="ARBA00022692"/>
    </source>
</evidence>
<evidence type="ECO:0000256" key="4">
    <source>
        <dbReference type="ARBA" id="ARBA00022989"/>
    </source>
</evidence>
<organism evidence="7 8">
    <name type="scientific">Escherichia albertii</name>
    <dbReference type="NCBI Taxonomy" id="208962"/>
    <lineage>
        <taxon>Bacteria</taxon>
        <taxon>Pseudomonadati</taxon>
        <taxon>Pseudomonadota</taxon>
        <taxon>Gammaproteobacteria</taxon>
        <taxon>Enterobacterales</taxon>
        <taxon>Enterobacteriaceae</taxon>
        <taxon>Escherichia</taxon>
    </lineage>
</organism>
<proteinExistence type="inferred from homology"/>
<keyword evidence="4" id="KW-1133">Transmembrane helix</keyword>
<evidence type="ECO:0000256" key="2">
    <source>
        <dbReference type="ARBA" id="ARBA00022475"/>
    </source>
</evidence>
<evidence type="ECO:0000256" key="6">
    <source>
        <dbReference type="ARBA" id="ARBA00038514"/>
    </source>
</evidence>
<evidence type="ECO:0000256" key="1">
    <source>
        <dbReference type="ARBA" id="ARBA00004651"/>
    </source>
</evidence>
<accession>A0A7Z7YQ18</accession>
<comment type="similarity">
    <text evidence="6">Belongs to the major facilitator superfamily. Phthalate permease family.</text>
</comment>
<dbReference type="GO" id="GO:0022857">
    <property type="term" value="F:transmembrane transporter activity"/>
    <property type="evidence" value="ECO:0007669"/>
    <property type="project" value="InterPro"/>
</dbReference>
<keyword evidence="2" id="KW-1003">Cell membrane</keyword>
<protein>
    <submittedName>
        <fullName evidence="7">MFS transporter</fullName>
    </submittedName>
</protein>
<dbReference type="Pfam" id="PF07690">
    <property type="entry name" value="MFS_1"/>
    <property type="match status" value="1"/>
</dbReference>
<sequence>MTTGSGQWRVRNKMLLILWLIFLISYLDRVNFSVALPAISNELGLTAGEKGLVLSAFFIGYGLLQIGAGLMVDRFGGRVTMTLALFWWSLFTAFTGMVGGFIGLLLVRPLFGAGEAMHPPASWKLISQWFPKKEQVRANSLNLCSIALGPAFAPLLVVLLMQWVGWRGVFYIFAIPGFIVTWLCWKYMRDKPEDHPDVTPQELAEIREGQTASDTVALSKEEKRLALAAAVREPGLWMLMCTYLLFGIAFWGFLSWLPSYLVDVRQFAMVKMGLVASIPFFASFVAMLIASWVCNHLFGGRKQIFVATCYLLGALFMWQAFAAADPNMCVLWLTLTAAFGIFMPFGVFWAISMEVLPTKVMGFASGFINTGGQIGGFIAPIAIGYLIQYYQGSYAAGFGLMVGCLIAAAILVLTIRPRKAATSESH</sequence>
<dbReference type="InterPro" id="IPR050382">
    <property type="entry name" value="MFS_Na/Anion_cotransporter"/>
</dbReference>
<dbReference type="SUPFAM" id="SSF103473">
    <property type="entry name" value="MFS general substrate transporter"/>
    <property type="match status" value="1"/>
</dbReference>
<dbReference type="InterPro" id="IPR036259">
    <property type="entry name" value="MFS_trans_sf"/>
</dbReference>
<gene>
    <name evidence="7" type="ORF">EYS06_05240</name>
</gene>
<name>A0A7Z7YQ18_ESCAL</name>